<evidence type="ECO:0000313" key="13">
    <source>
        <dbReference type="EMBL" id="MBB5791468.1"/>
    </source>
</evidence>
<evidence type="ECO:0000256" key="2">
    <source>
        <dbReference type="ARBA" id="ARBA00022527"/>
    </source>
</evidence>
<reference evidence="13 14" key="1">
    <citation type="submission" date="2020-08" db="EMBL/GenBank/DDBJ databases">
        <title>Sequencing the genomes of 1000 actinobacteria strains.</title>
        <authorList>
            <person name="Klenk H.-P."/>
        </authorList>
    </citation>
    <scope>NUCLEOTIDE SEQUENCE [LARGE SCALE GENOMIC DNA]</scope>
    <source>
        <strain evidence="13 14">DSM 102122</strain>
    </source>
</reference>
<evidence type="ECO:0000259" key="11">
    <source>
        <dbReference type="PROSITE" id="PS50011"/>
    </source>
</evidence>
<feature type="compositionally biased region" description="Acidic residues" evidence="9">
    <location>
        <begin position="330"/>
        <end position="342"/>
    </location>
</feature>
<evidence type="ECO:0000256" key="6">
    <source>
        <dbReference type="ARBA" id="ARBA00022840"/>
    </source>
</evidence>
<dbReference type="PROSITE" id="PS50011">
    <property type="entry name" value="PROTEIN_KINASE_DOM"/>
    <property type="match status" value="1"/>
</dbReference>
<feature type="domain" description="PASTA" evidence="12">
    <location>
        <begin position="511"/>
        <end position="578"/>
    </location>
</feature>
<dbReference type="SMART" id="SM00220">
    <property type="entry name" value="S_TKc"/>
    <property type="match status" value="1"/>
</dbReference>
<evidence type="ECO:0000256" key="9">
    <source>
        <dbReference type="SAM" id="MobiDB-lite"/>
    </source>
</evidence>
<keyword evidence="10" id="KW-0472">Membrane</keyword>
<dbReference type="InterPro" id="IPR008271">
    <property type="entry name" value="Ser/Thr_kinase_AS"/>
</dbReference>
<comment type="catalytic activity">
    <reaction evidence="8">
        <text>L-seryl-[protein] + ATP = O-phospho-L-seryl-[protein] + ADP + H(+)</text>
        <dbReference type="Rhea" id="RHEA:17989"/>
        <dbReference type="Rhea" id="RHEA-COMP:9863"/>
        <dbReference type="Rhea" id="RHEA-COMP:11604"/>
        <dbReference type="ChEBI" id="CHEBI:15378"/>
        <dbReference type="ChEBI" id="CHEBI:29999"/>
        <dbReference type="ChEBI" id="CHEBI:30616"/>
        <dbReference type="ChEBI" id="CHEBI:83421"/>
        <dbReference type="ChEBI" id="CHEBI:456216"/>
        <dbReference type="EC" id="2.7.11.1"/>
    </reaction>
</comment>
<feature type="transmembrane region" description="Helical" evidence="10">
    <location>
        <begin position="420"/>
        <end position="441"/>
    </location>
</feature>
<evidence type="ECO:0000256" key="1">
    <source>
        <dbReference type="ARBA" id="ARBA00012513"/>
    </source>
</evidence>
<sequence>MDLSVSDAPVGRLLDGRYRIEALLARGGMATVYKATDTRLDRPVALKIMHAELAADDDFVARFIGEARAVAQLSDPNVVNVFDQGEDDGAVYLAMEYIPGRTLRDVLHERGRLGADLALEVAESVLSALAAAHRAGIVHRDVKPENVLVGNDGRVKVADFGLARANSSSSKTTRGLLGTVSYISPEQALGERATPRSDVYSAGIMLYELLTGKTPHEGPTDFVVVRSHIDDDVPPPSEAVPLPAPVDDLVLTATAREPRKRYADAGTFLAAVRSTRSAIAGVPLVEPEDDPELTEIHAEPRDSAGVTLDEALAGTVLAGQVGRVHGYDAADADETDHDFTDDDGVRRTDSRAGTSHARVEESHPGSTRRIDAPLSIRFTEDDDGGSGDEPRAGSRAARAAEARARAATHRRTEQARSRRGLYLFLFVLLLAVGVATAAWWYGSGRWEATPSLLDLSAEQAEARAQEDGFTAVNGGEEFSETVEAGLVLSTRPGPGERLLGGGEITYVLSKGPERYEVPTLTGLTVEAAQELAEPLAMTIRAEDPVWNDDVEAGLIITQSVEVGEQVRRDTEVVVTVSRGPEPVEIQDFTGQPADQAETALTEAGFRVNKTEEHNADVAAGTVIRQDPASGTGFRQDEITIVVSLGPELIEVPNVIGERVERAEQMVREAGFQPEIVDLIPGIGGGGRGDRIQRQEPEPGTPLAPNSVVRIIHF</sequence>
<dbReference type="Pfam" id="PF03793">
    <property type="entry name" value="PASTA"/>
    <property type="match status" value="4"/>
</dbReference>
<protein>
    <recommendedName>
        <fullName evidence="1">non-specific serine/threonine protein kinase</fullName>
        <ecNumber evidence="1">2.7.11.1</ecNumber>
    </recommendedName>
</protein>
<dbReference type="SUPFAM" id="SSF56112">
    <property type="entry name" value="Protein kinase-like (PK-like)"/>
    <property type="match status" value="1"/>
</dbReference>
<comment type="catalytic activity">
    <reaction evidence="7">
        <text>L-threonyl-[protein] + ATP = O-phospho-L-threonyl-[protein] + ADP + H(+)</text>
        <dbReference type="Rhea" id="RHEA:46608"/>
        <dbReference type="Rhea" id="RHEA-COMP:11060"/>
        <dbReference type="Rhea" id="RHEA-COMP:11605"/>
        <dbReference type="ChEBI" id="CHEBI:15378"/>
        <dbReference type="ChEBI" id="CHEBI:30013"/>
        <dbReference type="ChEBI" id="CHEBI:30616"/>
        <dbReference type="ChEBI" id="CHEBI:61977"/>
        <dbReference type="ChEBI" id="CHEBI:456216"/>
        <dbReference type="EC" id="2.7.11.1"/>
    </reaction>
</comment>
<dbReference type="GO" id="GO:0004674">
    <property type="term" value="F:protein serine/threonine kinase activity"/>
    <property type="evidence" value="ECO:0007669"/>
    <property type="project" value="UniProtKB-KW"/>
</dbReference>
<dbReference type="EMBL" id="JACHMM010000001">
    <property type="protein sequence ID" value="MBB5791468.1"/>
    <property type="molecule type" value="Genomic_DNA"/>
</dbReference>
<dbReference type="InterPro" id="IPR000719">
    <property type="entry name" value="Prot_kinase_dom"/>
</dbReference>
<dbReference type="SUPFAM" id="SSF54184">
    <property type="entry name" value="Penicillin-binding protein 2x (pbp-2x), c-terminal domain"/>
    <property type="match status" value="1"/>
</dbReference>
<keyword evidence="6" id="KW-0067">ATP-binding</keyword>
<feature type="compositionally biased region" description="Basic and acidic residues" evidence="9">
    <location>
        <begin position="357"/>
        <end position="371"/>
    </location>
</feature>
<feature type="domain" description="Protein kinase" evidence="11">
    <location>
        <begin position="18"/>
        <end position="279"/>
    </location>
</feature>
<dbReference type="PROSITE" id="PS51178">
    <property type="entry name" value="PASTA"/>
    <property type="match status" value="4"/>
</dbReference>
<dbReference type="GO" id="GO:0045717">
    <property type="term" value="P:negative regulation of fatty acid biosynthetic process"/>
    <property type="evidence" value="ECO:0007669"/>
    <property type="project" value="UniProtKB-ARBA"/>
</dbReference>
<organism evidence="13 14">
    <name type="scientific">Jiangella mangrovi</name>
    <dbReference type="NCBI Taxonomy" id="1524084"/>
    <lineage>
        <taxon>Bacteria</taxon>
        <taxon>Bacillati</taxon>
        <taxon>Actinomycetota</taxon>
        <taxon>Actinomycetes</taxon>
        <taxon>Jiangellales</taxon>
        <taxon>Jiangellaceae</taxon>
        <taxon>Jiangella</taxon>
    </lineage>
</organism>
<dbReference type="EC" id="2.7.11.1" evidence="1"/>
<dbReference type="PANTHER" id="PTHR43289:SF34">
    <property type="entry name" value="SERINE_THREONINE-PROTEIN KINASE YBDM-RELATED"/>
    <property type="match status" value="1"/>
</dbReference>
<keyword evidence="14" id="KW-1185">Reference proteome</keyword>
<feature type="compositionally biased region" description="Basic and acidic residues" evidence="9">
    <location>
        <begin position="687"/>
        <end position="696"/>
    </location>
</feature>
<evidence type="ECO:0000256" key="8">
    <source>
        <dbReference type="ARBA" id="ARBA00048679"/>
    </source>
</evidence>
<dbReference type="CDD" id="cd06577">
    <property type="entry name" value="PASTA_pknB"/>
    <property type="match status" value="3"/>
</dbReference>
<dbReference type="InterPro" id="IPR005543">
    <property type="entry name" value="PASTA_dom"/>
</dbReference>
<dbReference type="SMART" id="SM00740">
    <property type="entry name" value="PASTA"/>
    <property type="match status" value="4"/>
</dbReference>
<evidence type="ECO:0000313" key="14">
    <source>
        <dbReference type="Proteomes" id="UP000542813"/>
    </source>
</evidence>
<dbReference type="FunFam" id="3.30.200.20:FF:000035">
    <property type="entry name" value="Serine/threonine protein kinase Stk1"/>
    <property type="match status" value="1"/>
</dbReference>
<keyword evidence="2" id="KW-0723">Serine/threonine-protein kinase</keyword>
<evidence type="ECO:0000256" key="10">
    <source>
        <dbReference type="SAM" id="Phobius"/>
    </source>
</evidence>
<keyword evidence="3 13" id="KW-0808">Transferase</keyword>
<dbReference type="Proteomes" id="UP000542813">
    <property type="component" value="Unassembled WGS sequence"/>
</dbReference>
<keyword evidence="5 13" id="KW-0418">Kinase</keyword>
<dbReference type="AlphaFoldDB" id="A0A7W9GXA8"/>
<accession>A0A7W9GXA8</accession>
<gene>
    <name evidence="13" type="ORF">HD601_006043</name>
</gene>
<dbReference type="RefSeq" id="WP_184828272.1">
    <property type="nucleotide sequence ID" value="NZ_JACHMM010000001.1"/>
</dbReference>
<dbReference type="Pfam" id="PF00069">
    <property type="entry name" value="Pkinase"/>
    <property type="match status" value="1"/>
</dbReference>
<dbReference type="GO" id="GO:0005524">
    <property type="term" value="F:ATP binding"/>
    <property type="evidence" value="ECO:0007669"/>
    <property type="project" value="UniProtKB-KW"/>
</dbReference>
<dbReference type="FunFam" id="1.10.510.10:FF:000021">
    <property type="entry name" value="Serine/threonine protein kinase"/>
    <property type="match status" value="1"/>
</dbReference>
<feature type="domain" description="PASTA" evidence="12">
    <location>
        <begin position="647"/>
        <end position="713"/>
    </location>
</feature>
<keyword evidence="10" id="KW-1133">Transmembrane helix</keyword>
<feature type="region of interest" description="Disordered" evidence="9">
    <location>
        <begin position="328"/>
        <end position="398"/>
    </location>
</feature>
<dbReference type="PROSITE" id="PS00108">
    <property type="entry name" value="PROTEIN_KINASE_ST"/>
    <property type="match status" value="1"/>
</dbReference>
<feature type="region of interest" description="Disordered" evidence="9">
    <location>
        <begin position="682"/>
        <end position="705"/>
    </location>
</feature>
<dbReference type="Gene3D" id="3.30.200.20">
    <property type="entry name" value="Phosphorylase Kinase, domain 1"/>
    <property type="match status" value="1"/>
</dbReference>
<dbReference type="InterPro" id="IPR011009">
    <property type="entry name" value="Kinase-like_dom_sf"/>
</dbReference>
<evidence type="ECO:0000256" key="4">
    <source>
        <dbReference type="ARBA" id="ARBA00022741"/>
    </source>
</evidence>
<evidence type="ECO:0000256" key="3">
    <source>
        <dbReference type="ARBA" id="ARBA00022679"/>
    </source>
</evidence>
<keyword evidence="10" id="KW-0812">Transmembrane</keyword>
<feature type="domain" description="PASTA" evidence="12">
    <location>
        <begin position="579"/>
        <end position="646"/>
    </location>
</feature>
<feature type="compositionally biased region" description="Basic and acidic residues" evidence="9">
    <location>
        <begin position="388"/>
        <end position="398"/>
    </location>
</feature>
<name>A0A7W9GXA8_9ACTN</name>
<evidence type="ECO:0000259" key="12">
    <source>
        <dbReference type="PROSITE" id="PS51178"/>
    </source>
</evidence>
<evidence type="ECO:0000256" key="7">
    <source>
        <dbReference type="ARBA" id="ARBA00047899"/>
    </source>
</evidence>
<dbReference type="Gene3D" id="3.30.10.20">
    <property type="match status" value="4"/>
</dbReference>
<feature type="domain" description="PASTA" evidence="12">
    <location>
        <begin position="447"/>
        <end position="510"/>
    </location>
</feature>
<dbReference type="CDD" id="cd14014">
    <property type="entry name" value="STKc_PknB_like"/>
    <property type="match status" value="1"/>
</dbReference>
<comment type="caution">
    <text evidence="13">The sequence shown here is derived from an EMBL/GenBank/DDBJ whole genome shotgun (WGS) entry which is preliminary data.</text>
</comment>
<dbReference type="NCBIfam" id="NF033483">
    <property type="entry name" value="PknB_PASTA_kin"/>
    <property type="match status" value="1"/>
</dbReference>
<evidence type="ECO:0000256" key="5">
    <source>
        <dbReference type="ARBA" id="ARBA00022777"/>
    </source>
</evidence>
<proteinExistence type="predicted"/>
<keyword evidence="4" id="KW-0547">Nucleotide-binding</keyword>
<dbReference type="PANTHER" id="PTHR43289">
    <property type="entry name" value="MITOGEN-ACTIVATED PROTEIN KINASE KINASE KINASE 20-RELATED"/>
    <property type="match status" value="1"/>
</dbReference>
<dbReference type="Gene3D" id="1.10.510.10">
    <property type="entry name" value="Transferase(Phosphotransferase) domain 1"/>
    <property type="match status" value="1"/>
</dbReference>